<feature type="transmembrane region" description="Helical" evidence="1">
    <location>
        <begin position="239"/>
        <end position="262"/>
    </location>
</feature>
<keyword evidence="1" id="KW-1133">Transmembrane helix</keyword>
<dbReference type="PROSITE" id="PS51257">
    <property type="entry name" value="PROKAR_LIPOPROTEIN"/>
    <property type="match status" value="1"/>
</dbReference>
<protein>
    <submittedName>
        <fullName evidence="2">Uncharacterized protein</fullName>
    </submittedName>
</protein>
<reference evidence="2" key="1">
    <citation type="submission" date="2023-03" db="EMBL/GenBank/DDBJ databases">
        <title>Massive genome expansion in bonnet fungi (Mycena s.s.) driven by repeated elements and novel gene families across ecological guilds.</title>
        <authorList>
            <consortium name="Lawrence Berkeley National Laboratory"/>
            <person name="Harder C.B."/>
            <person name="Miyauchi S."/>
            <person name="Viragh M."/>
            <person name="Kuo A."/>
            <person name="Thoen E."/>
            <person name="Andreopoulos B."/>
            <person name="Lu D."/>
            <person name="Skrede I."/>
            <person name="Drula E."/>
            <person name="Henrissat B."/>
            <person name="Morin E."/>
            <person name="Kohler A."/>
            <person name="Barry K."/>
            <person name="LaButti K."/>
            <person name="Morin E."/>
            <person name="Salamov A."/>
            <person name="Lipzen A."/>
            <person name="Mereny Z."/>
            <person name="Hegedus B."/>
            <person name="Baldrian P."/>
            <person name="Stursova M."/>
            <person name="Weitz H."/>
            <person name="Taylor A."/>
            <person name="Grigoriev I.V."/>
            <person name="Nagy L.G."/>
            <person name="Martin F."/>
            <person name="Kauserud H."/>
        </authorList>
    </citation>
    <scope>NUCLEOTIDE SEQUENCE</scope>
    <source>
        <strain evidence="2">CBHHK067</strain>
    </source>
</reference>
<feature type="transmembrane region" description="Helical" evidence="1">
    <location>
        <begin position="209"/>
        <end position="233"/>
    </location>
</feature>
<keyword evidence="1" id="KW-0812">Transmembrane</keyword>
<accession>A0AAD7GU90</accession>
<organism evidence="2 3">
    <name type="scientific">Mycena rosella</name>
    <name type="common">Pink bonnet</name>
    <name type="synonym">Agaricus rosellus</name>
    <dbReference type="NCBI Taxonomy" id="1033263"/>
    <lineage>
        <taxon>Eukaryota</taxon>
        <taxon>Fungi</taxon>
        <taxon>Dikarya</taxon>
        <taxon>Basidiomycota</taxon>
        <taxon>Agaricomycotina</taxon>
        <taxon>Agaricomycetes</taxon>
        <taxon>Agaricomycetidae</taxon>
        <taxon>Agaricales</taxon>
        <taxon>Marasmiineae</taxon>
        <taxon>Mycenaceae</taxon>
        <taxon>Mycena</taxon>
    </lineage>
</organism>
<dbReference type="EMBL" id="JARKIE010000008">
    <property type="protein sequence ID" value="KAJ7705445.1"/>
    <property type="molecule type" value="Genomic_DNA"/>
</dbReference>
<feature type="transmembrane region" description="Helical" evidence="1">
    <location>
        <begin position="12"/>
        <end position="38"/>
    </location>
</feature>
<evidence type="ECO:0000313" key="3">
    <source>
        <dbReference type="Proteomes" id="UP001221757"/>
    </source>
</evidence>
<feature type="transmembrane region" description="Helical" evidence="1">
    <location>
        <begin position="127"/>
        <end position="147"/>
    </location>
</feature>
<feature type="transmembrane region" description="Helical" evidence="1">
    <location>
        <begin position="50"/>
        <end position="68"/>
    </location>
</feature>
<evidence type="ECO:0000313" key="2">
    <source>
        <dbReference type="EMBL" id="KAJ7705445.1"/>
    </source>
</evidence>
<name>A0AAD7GU90_MYCRO</name>
<proteinExistence type="predicted"/>
<gene>
    <name evidence="2" type="ORF">B0H17DRAFT_668545</name>
</gene>
<evidence type="ECO:0000256" key="1">
    <source>
        <dbReference type="SAM" id="Phobius"/>
    </source>
</evidence>
<feature type="transmembrane region" description="Helical" evidence="1">
    <location>
        <begin position="167"/>
        <end position="188"/>
    </location>
</feature>
<dbReference type="AlphaFoldDB" id="A0AAD7GU90"/>
<keyword evidence="3" id="KW-1185">Reference proteome</keyword>
<comment type="caution">
    <text evidence="2">The sequence shown here is derived from an EMBL/GenBank/DDBJ whole genome shotgun (WGS) entry which is preliminary data.</text>
</comment>
<sequence>MPSSRLTGARMSYAAAIVGCVTFGCYFVLAAVCIHFLLKQQRNYFQSRHVVLTYTCLMLVVNTVYFIAAAKWSEIEFVETSEDPAVFAVQLSTTYAIIKDTAYIVNIWLADSLMILRAHIIWRNSGVLVLPIIIYFGVVATGLALLIETGKPGGTFGAGLVAPFGTVFWSTSVALNIVVTLLISIKLLRQHRRIGALQIRGPDRSYPDIVAIFVESAALYSICGLIYIPLFAIDTPLQYPFSALLASTAGIAPNLIIFRIAIGVDFKGDSAQPDPSSVIFAPISHPSGTNSHYPAVGFESSTMLHTSAGSSKAAKILGDGRGPHAELYALDSMGPTGDRDTEMPTIPG</sequence>
<dbReference type="Proteomes" id="UP001221757">
    <property type="component" value="Unassembled WGS sequence"/>
</dbReference>
<keyword evidence="1" id="KW-0472">Membrane</keyword>